<keyword evidence="1" id="KW-1133">Transmembrane helix</keyword>
<dbReference type="AlphaFoldDB" id="A0A160TPC7"/>
<keyword evidence="1" id="KW-0812">Transmembrane</keyword>
<keyword evidence="1" id="KW-0472">Membrane</keyword>
<accession>A0A160TPC7</accession>
<dbReference type="EMBL" id="CZQE01000352">
    <property type="protein sequence ID" value="CUS46257.1"/>
    <property type="molecule type" value="Genomic_DNA"/>
</dbReference>
<reference evidence="2" key="1">
    <citation type="submission" date="2015-10" db="EMBL/GenBank/DDBJ databases">
        <authorList>
            <person name="Gilbert D.G."/>
        </authorList>
    </citation>
    <scope>NUCLEOTIDE SEQUENCE</scope>
</reference>
<evidence type="ECO:0000313" key="2">
    <source>
        <dbReference type="EMBL" id="CUS46257.1"/>
    </source>
</evidence>
<feature type="transmembrane region" description="Helical" evidence="1">
    <location>
        <begin position="66"/>
        <end position="86"/>
    </location>
</feature>
<gene>
    <name evidence="2" type="ORF">MGWOODY_Smn946</name>
</gene>
<evidence type="ECO:0000256" key="1">
    <source>
        <dbReference type="SAM" id="Phobius"/>
    </source>
</evidence>
<protein>
    <recommendedName>
        <fullName evidence="3">DUF3325 domain-containing protein</fullName>
    </recommendedName>
</protein>
<dbReference type="Pfam" id="PF11804">
    <property type="entry name" value="DUF3325"/>
    <property type="match status" value="1"/>
</dbReference>
<evidence type="ECO:0008006" key="3">
    <source>
        <dbReference type="Google" id="ProtNLM"/>
    </source>
</evidence>
<name>A0A160TPC7_9ZZZZ</name>
<proteinExistence type="predicted"/>
<sequence>MSILAALCTILAFTLFGLVTDDHHRRFIGTRPSPHAKRRLRAGAWIALAAGFPPAIAASGWVFGPILWIGLTMLGAGIVFLTMNLMPKSRGDTGPRPR</sequence>
<dbReference type="InterPro" id="IPR021762">
    <property type="entry name" value="DUF3325"/>
</dbReference>
<organism evidence="2">
    <name type="scientific">hydrothermal vent metagenome</name>
    <dbReference type="NCBI Taxonomy" id="652676"/>
    <lineage>
        <taxon>unclassified sequences</taxon>
        <taxon>metagenomes</taxon>
        <taxon>ecological metagenomes</taxon>
    </lineage>
</organism>